<evidence type="ECO:0000313" key="3">
    <source>
        <dbReference type="Proteomes" id="UP000268436"/>
    </source>
</evidence>
<dbReference type="Proteomes" id="UP000268436">
    <property type="component" value="Unassembled WGS sequence"/>
</dbReference>
<protein>
    <submittedName>
        <fullName evidence="1">Uncharacterized protein</fullName>
    </submittedName>
</protein>
<dbReference type="EMBL" id="CP034662">
    <property type="protein sequence ID" value="AZQ93742.1"/>
    <property type="molecule type" value="Genomic_DNA"/>
</dbReference>
<evidence type="ECO:0000313" key="1">
    <source>
        <dbReference type="EMBL" id="AZQ93742.1"/>
    </source>
</evidence>
<gene>
    <name evidence="1" type="ORF">EJK53_1973</name>
    <name evidence="2" type="ORF">EJK54_1312</name>
</gene>
<dbReference type="EMBL" id="RYER01000019">
    <property type="protein sequence ID" value="RUO15486.1"/>
    <property type="molecule type" value="Genomic_DNA"/>
</dbReference>
<organism evidence="1 4">
    <name type="scientific">Moraxella catarrhalis</name>
    <name type="common">Branhamella catarrhalis</name>
    <dbReference type="NCBI Taxonomy" id="480"/>
    <lineage>
        <taxon>Bacteria</taxon>
        <taxon>Pseudomonadati</taxon>
        <taxon>Pseudomonadota</taxon>
        <taxon>Gammaproteobacteria</taxon>
        <taxon>Moraxellales</taxon>
        <taxon>Moraxellaceae</taxon>
        <taxon>Moraxella</taxon>
    </lineage>
</organism>
<reference evidence="3 4" key="1">
    <citation type="submission" date="2018-12" db="EMBL/GenBank/DDBJ databases">
        <title>Persistence of Moraxella catarrhalis in Chronic Obstructive Pulmonary Disease and Regulation of the Hag/MID Adhesin.</title>
        <authorList>
            <person name="Murphy T."/>
            <person name="Zhao X."/>
            <person name="Vyas G."/>
            <person name="Aluvathingal J."/>
            <person name="Nadendla S."/>
            <person name="Tallon L."/>
            <person name="Tettelin H."/>
        </authorList>
    </citation>
    <scope>NUCLEOTIDE SEQUENCE [LARGE SCALE GENOMIC DNA]</scope>
    <source>
        <strain evidence="2 3">173P27B1</strain>
        <strain evidence="1 4">46P58B1</strain>
    </source>
</reference>
<evidence type="ECO:0000313" key="2">
    <source>
        <dbReference type="EMBL" id="RUO15486.1"/>
    </source>
</evidence>
<proteinExistence type="predicted"/>
<sequence length="57" mass="6746">MFNWFNLLCFMKLFGFLANRLAVVMVRICQMRMQTACKLKRPISFLACMLTSIYMVT</sequence>
<dbReference type="AlphaFoldDB" id="A0A3S9QG58"/>
<dbReference type="Proteomes" id="UP000280228">
    <property type="component" value="Chromosome"/>
</dbReference>
<evidence type="ECO:0000313" key="4">
    <source>
        <dbReference type="Proteomes" id="UP000280228"/>
    </source>
</evidence>
<keyword evidence="3" id="KW-1185">Reference proteome</keyword>
<name>A0A3S9QG58_MORCA</name>
<accession>A0A3S9QG58</accession>